<dbReference type="Proteomes" id="UP000467006">
    <property type="component" value="Chromosome"/>
</dbReference>
<dbReference type="InterPro" id="IPR039448">
    <property type="entry name" value="Beta_helix"/>
</dbReference>
<dbReference type="Pfam" id="PF13229">
    <property type="entry name" value="Beta_helix"/>
    <property type="match status" value="1"/>
</dbReference>
<dbReference type="AlphaFoldDB" id="A0A7I7K2Z9"/>
<dbReference type="PROSITE" id="PS51257">
    <property type="entry name" value="PROKAR_LIPOPROTEIN"/>
    <property type="match status" value="1"/>
</dbReference>
<gene>
    <name evidence="3" type="ORF">MDUV_28340</name>
</gene>
<evidence type="ECO:0000313" key="3">
    <source>
        <dbReference type="EMBL" id="BBX17974.1"/>
    </source>
</evidence>
<organism evidence="3 4">
    <name type="scientific">Mycolicibacterium duvalii</name>
    <dbReference type="NCBI Taxonomy" id="39688"/>
    <lineage>
        <taxon>Bacteria</taxon>
        <taxon>Bacillati</taxon>
        <taxon>Actinomycetota</taxon>
        <taxon>Actinomycetes</taxon>
        <taxon>Mycobacteriales</taxon>
        <taxon>Mycobacteriaceae</taxon>
        <taxon>Mycolicibacterium</taxon>
    </lineage>
</organism>
<dbReference type="KEGG" id="mdu:MDUV_28340"/>
<evidence type="ECO:0008006" key="5">
    <source>
        <dbReference type="Google" id="ProtNLM"/>
    </source>
</evidence>
<dbReference type="InterPro" id="IPR012334">
    <property type="entry name" value="Pectin_lyas_fold"/>
</dbReference>
<evidence type="ECO:0000313" key="4">
    <source>
        <dbReference type="Proteomes" id="UP000467006"/>
    </source>
</evidence>
<feature type="domain" description="Right handed beta helix" evidence="2">
    <location>
        <begin position="119"/>
        <end position="240"/>
    </location>
</feature>
<dbReference type="InterPro" id="IPR024535">
    <property type="entry name" value="RHGA/B-epi-like_pectate_lyase"/>
</dbReference>
<dbReference type="RefSeq" id="WP_098005118.1">
    <property type="nucleotide sequence ID" value="NZ_AP022563.1"/>
</dbReference>
<dbReference type="InterPro" id="IPR011050">
    <property type="entry name" value="Pectin_lyase_fold/virulence"/>
</dbReference>
<evidence type="ECO:0000259" key="2">
    <source>
        <dbReference type="Pfam" id="PF13229"/>
    </source>
</evidence>
<dbReference type="EMBL" id="AP022563">
    <property type="protein sequence ID" value="BBX17974.1"/>
    <property type="molecule type" value="Genomic_DNA"/>
</dbReference>
<dbReference type="Gene3D" id="2.160.20.10">
    <property type="entry name" value="Single-stranded right-handed beta-helix, Pectin lyase-like"/>
    <property type="match status" value="1"/>
</dbReference>
<dbReference type="InterPro" id="IPR006626">
    <property type="entry name" value="PbH1"/>
</dbReference>
<keyword evidence="4" id="KW-1185">Reference proteome</keyword>
<reference evidence="3 4" key="1">
    <citation type="journal article" date="2019" name="Emerg. Microbes Infect.">
        <title>Comprehensive subspecies identification of 175 nontuberculous mycobacteria species based on 7547 genomic profiles.</title>
        <authorList>
            <person name="Matsumoto Y."/>
            <person name="Kinjo T."/>
            <person name="Motooka D."/>
            <person name="Nabeya D."/>
            <person name="Jung N."/>
            <person name="Uechi K."/>
            <person name="Horii T."/>
            <person name="Iida T."/>
            <person name="Fujita J."/>
            <person name="Nakamura S."/>
        </authorList>
    </citation>
    <scope>NUCLEOTIDE SEQUENCE [LARGE SCALE GENOMIC DNA]</scope>
    <source>
        <strain evidence="3 4">JCM 6396</strain>
    </source>
</reference>
<proteinExistence type="predicted"/>
<feature type="domain" description="Rhamnogalacturonase A/B/Epimerase-like pectate lyase" evidence="1">
    <location>
        <begin position="33"/>
        <end position="76"/>
    </location>
</feature>
<accession>A0A7I7K2Z9</accession>
<name>A0A7I7K2Z9_9MYCO</name>
<evidence type="ECO:0000259" key="1">
    <source>
        <dbReference type="Pfam" id="PF12708"/>
    </source>
</evidence>
<protein>
    <recommendedName>
        <fullName evidence="5">Pectate lyase superfamily protein domain-containing protein</fullName>
    </recommendedName>
</protein>
<dbReference type="SMART" id="SM00710">
    <property type="entry name" value="PbH1"/>
    <property type="match status" value="7"/>
</dbReference>
<dbReference type="Pfam" id="PF12708">
    <property type="entry name" value="Pect-lyase_RHGA_epim"/>
    <property type="match status" value="1"/>
</dbReference>
<dbReference type="OrthoDB" id="4658174at2"/>
<sequence length="529" mass="55293">MTLPLSRRRLLAAIPAIPLIALAACARPQNRVVNVRDHGAVGDGAANDAAAIRAAAAAVEPGGTLLFPAGSYLFAELNPSEGAAIRFDGRSDVTVEFESGAELVMDTVDPATDLGTSHGILVRGPASNIRLRNVRIRWTTRATRSMGDGIRIVGCPTDNDETPVGWDGPPAPITGVEITDCDIRSAAQSGVILIGVSDITVRRLRVHDTAADGLHFNACRRVTVDDYVAGDNGDDGLALVTYFNEEFFFDAPAETFAFPTLTDWSNADVTATNVRVTGGMANGVRIAGAQRVSLNGITVTGKQSGSGVIVDSATVESDPIWHYVASREIKLNDIAAQDCSIGIHLLARPPATAVDPRFTDFDVEVTDARSSGCTNWGVRVESLTEQRITGLRLTGCQVEATATEGGDGGVGLGNTRDIVLDDLTVTHAVPVTTFFAGDSANLQIGALQLAIDGSGAPDGQPPAPCAVFEDCDGTVAQMSVRWPAAPDSWTPVLVRSADAVCGAPTLDPTVRIADLTVEPASVTTRIGDC</sequence>
<dbReference type="SUPFAM" id="SSF51126">
    <property type="entry name" value="Pectin lyase-like"/>
    <property type="match status" value="1"/>
</dbReference>